<gene>
    <name evidence="5" type="ORF">ABW18_15825</name>
</gene>
<keyword evidence="6" id="KW-1185">Reference proteome</keyword>
<proteinExistence type="predicted"/>
<dbReference type="PANTHER" id="PTHR43401:SF5">
    <property type="entry name" value="ALCOHOL DEHYDROGENASE-RELATED"/>
    <property type="match status" value="1"/>
</dbReference>
<evidence type="ECO:0008006" key="7">
    <source>
        <dbReference type="Google" id="ProtNLM"/>
    </source>
</evidence>
<dbReference type="Gene3D" id="3.90.180.10">
    <property type="entry name" value="Medium-chain alcohol dehydrogenases, catalytic domain"/>
    <property type="match status" value="1"/>
</dbReference>
<dbReference type="InterPro" id="IPR036291">
    <property type="entry name" value="NAD(P)-bd_dom_sf"/>
</dbReference>
<dbReference type="SUPFAM" id="SSF50129">
    <property type="entry name" value="GroES-like"/>
    <property type="match status" value="1"/>
</dbReference>
<dbReference type="EMBL" id="LDTZ01000019">
    <property type="protein sequence ID" value="KNA90367.1"/>
    <property type="molecule type" value="Genomic_DNA"/>
</dbReference>
<comment type="caution">
    <text evidence="5">The sequence shown here is derived from an EMBL/GenBank/DDBJ whole genome shotgun (WGS) entry which is preliminary data.</text>
</comment>
<evidence type="ECO:0000313" key="6">
    <source>
        <dbReference type="Proteomes" id="UP000037247"/>
    </source>
</evidence>
<dbReference type="Proteomes" id="UP000037247">
    <property type="component" value="Unassembled WGS sequence"/>
</dbReference>
<dbReference type="Gene3D" id="3.40.50.720">
    <property type="entry name" value="NAD(P)-binding Rossmann-like Domain"/>
    <property type="match status" value="1"/>
</dbReference>
<name>A0ABR5I9M9_9ACTN</name>
<evidence type="ECO:0000313" key="5">
    <source>
        <dbReference type="EMBL" id="KNA90367.1"/>
    </source>
</evidence>
<accession>A0ABR5I9M9</accession>
<dbReference type="Pfam" id="PF08240">
    <property type="entry name" value="ADH_N"/>
    <property type="match status" value="1"/>
</dbReference>
<reference evidence="5 6" key="1">
    <citation type="submission" date="2015-05" db="EMBL/GenBank/DDBJ databases">
        <title>Draft genome sequence of the bacterium Gordonia jacobaea a new member of the Gordonia genus.</title>
        <authorList>
            <person name="Jimenez-Galisteo G."/>
            <person name="Dominguez A."/>
            <person name="Munoz E."/>
            <person name="Vinas M."/>
        </authorList>
    </citation>
    <scope>NUCLEOTIDE SEQUENCE [LARGE SCALE GENOMIC DNA]</scope>
    <source>
        <strain evidence="6">mv1</strain>
    </source>
</reference>
<dbReference type="RefSeq" id="WP_049699939.1">
    <property type="nucleotide sequence ID" value="NZ_LDTZ01000019.1"/>
</dbReference>
<dbReference type="InterPro" id="IPR013154">
    <property type="entry name" value="ADH-like_N"/>
</dbReference>
<dbReference type="InterPro" id="IPR011032">
    <property type="entry name" value="GroES-like_sf"/>
</dbReference>
<keyword evidence="2" id="KW-0560">Oxidoreductase</keyword>
<evidence type="ECO:0000259" key="3">
    <source>
        <dbReference type="Pfam" id="PF00107"/>
    </source>
</evidence>
<feature type="domain" description="Alcohol dehydrogenase-like N-terminal" evidence="4">
    <location>
        <begin position="24"/>
        <end position="147"/>
    </location>
</feature>
<protein>
    <recommendedName>
        <fullName evidence="7">Alcohol dehydrogenase</fullName>
    </recommendedName>
</protein>
<dbReference type="SUPFAM" id="SSF51735">
    <property type="entry name" value="NAD(P)-binding Rossmann-fold domains"/>
    <property type="match status" value="1"/>
</dbReference>
<organism evidence="5 6">
    <name type="scientific">Gordonia jacobaea</name>
    <dbReference type="NCBI Taxonomy" id="122202"/>
    <lineage>
        <taxon>Bacteria</taxon>
        <taxon>Bacillati</taxon>
        <taxon>Actinomycetota</taxon>
        <taxon>Actinomycetes</taxon>
        <taxon>Mycobacteriales</taxon>
        <taxon>Gordoniaceae</taxon>
        <taxon>Gordonia</taxon>
    </lineage>
</organism>
<evidence type="ECO:0000259" key="4">
    <source>
        <dbReference type="Pfam" id="PF08240"/>
    </source>
</evidence>
<dbReference type="PANTHER" id="PTHR43401">
    <property type="entry name" value="L-THREONINE 3-DEHYDROGENASE"/>
    <property type="match status" value="1"/>
</dbReference>
<evidence type="ECO:0000256" key="2">
    <source>
        <dbReference type="ARBA" id="ARBA00023002"/>
    </source>
</evidence>
<feature type="domain" description="Alcohol dehydrogenase-like C-terminal" evidence="3">
    <location>
        <begin position="191"/>
        <end position="319"/>
    </location>
</feature>
<dbReference type="Pfam" id="PF00107">
    <property type="entry name" value="ADH_zinc_N"/>
    <property type="match status" value="1"/>
</dbReference>
<sequence length="372" mass="38699">MRAALWHGNGRHVEVDDVNLPAPGPHEVVVDTTAVVACITDVIAFDNPPFPPGAHIPQIPGHGGVGIVSAVGSDVSRVRVGDTVLASANPWCGVCYACLRDRPDMCGELTFLGPEIELARTGSTVAHSYLGSYAEQMLTREIQVVPLTTGLSHQALAVLADGGAGGVGGAFNVAPVTAGASVAVVGCGMTGLAYLQSARVLGAETIIAIDPLAHRREIAEKFGATHTFDANDPDLVEKVKEVAGSYPALFGDKRGVEFAFEASGEATAMGTAMAITRPTGHVVLASVTKDFLTATLPISAFDAAMNGKQIHGCQWGQTNLLRDIPVWTGLLERGELDFDSMVSTTVGLDAIDGVLNQVADCEVVAAVVEPRR</sequence>
<comment type="cofactor">
    <cofactor evidence="1">
        <name>Zn(2+)</name>
        <dbReference type="ChEBI" id="CHEBI:29105"/>
    </cofactor>
</comment>
<evidence type="ECO:0000256" key="1">
    <source>
        <dbReference type="ARBA" id="ARBA00001947"/>
    </source>
</evidence>
<dbReference type="InterPro" id="IPR050129">
    <property type="entry name" value="Zn_alcohol_dh"/>
</dbReference>
<dbReference type="InterPro" id="IPR013149">
    <property type="entry name" value="ADH-like_C"/>
</dbReference>